<accession>A0A6G1HZD8</accession>
<keyword evidence="1" id="KW-0238">DNA-binding</keyword>
<dbReference type="OrthoDB" id="6513042at2759"/>
<reference evidence="4" key="1">
    <citation type="journal article" date="2020" name="Stud. Mycol.">
        <title>101 Dothideomycetes genomes: a test case for predicting lifestyles and emergence of pathogens.</title>
        <authorList>
            <person name="Haridas S."/>
            <person name="Albert R."/>
            <person name="Binder M."/>
            <person name="Bloem J."/>
            <person name="Labutti K."/>
            <person name="Salamov A."/>
            <person name="Andreopoulos B."/>
            <person name="Baker S."/>
            <person name="Barry K."/>
            <person name="Bills G."/>
            <person name="Bluhm B."/>
            <person name="Cannon C."/>
            <person name="Castanera R."/>
            <person name="Culley D."/>
            <person name="Daum C."/>
            <person name="Ezra D."/>
            <person name="Gonzalez J."/>
            <person name="Henrissat B."/>
            <person name="Kuo A."/>
            <person name="Liang C."/>
            <person name="Lipzen A."/>
            <person name="Lutzoni F."/>
            <person name="Magnuson J."/>
            <person name="Mondo S."/>
            <person name="Nolan M."/>
            <person name="Ohm R."/>
            <person name="Pangilinan J."/>
            <person name="Park H.-J."/>
            <person name="Ramirez L."/>
            <person name="Alfaro M."/>
            <person name="Sun H."/>
            <person name="Tritt A."/>
            <person name="Yoshinaga Y."/>
            <person name="Zwiers L.-H."/>
            <person name="Turgeon B."/>
            <person name="Goodwin S."/>
            <person name="Spatafora J."/>
            <person name="Crous P."/>
            <person name="Grigoriev I."/>
        </authorList>
    </citation>
    <scope>NUCLEOTIDE SEQUENCE</scope>
    <source>
        <strain evidence="4">CBS 262.69</strain>
    </source>
</reference>
<dbReference type="EC" id="3.6.4.12" evidence="1"/>
<proteinExistence type="inferred from homology"/>
<comment type="function">
    <text evidence="1">Key enzyme involved in DNA replication and DNA repair. Involved in Okazaki fragments processing by cleaving long flaps that escape FEN1: flaps that are longer than 27 nucleotides are coated by replication protein A complex (RPA), leading to recruit DNA2 which cleaves the flap until it is too short to bind RPA and becomes a substrate for FEN1. Also involved in 5'-end resection of DNA during double-strand break (DSB) repair by mediating the cleavage of 5'-ssDNA.</text>
</comment>
<keyword evidence="1" id="KW-0411">Iron-sulfur</keyword>
<keyword evidence="1" id="KW-0540">Nuclease</keyword>
<evidence type="ECO:0000259" key="3">
    <source>
        <dbReference type="Pfam" id="PF13087"/>
    </source>
</evidence>
<comment type="catalytic activity">
    <reaction evidence="1">
        <text>ATP + H2O = ADP + phosphate + H(+)</text>
        <dbReference type="Rhea" id="RHEA:13065"/>
        <dbReference type="ChEBI" id="CHEBI:15377"/>
        <dbReference type="ChEBI" id="CHEBI:15378"/>
        <dbReference type="ChEBI" id="CHEBI:30616"/>
        <dbReference type="ChEBI" id="CHEBI:43474"/>
        <dbReference type="ChEBI" id="CHEBI:456216"/>
        <dbReference type="EC" id="3.6.4.12"/>
    </reaction>
</comment>
<dbReference type="GO" id="GO:0005694">
    <property type="term" value="C:chromosome"/>
    <property type="evidence" value="ECO:0007669"/>
    <property type="project" value="UniProtKB-SubCell"/>
</dbReference>
<dbReference type="GO" id="GO:0006281">
    <property type="term" value="P:DNA repair"/>
    <property type="evidence" value="ECO:0007669"/>
    <property type="project" value="UniProtKB-KW"/>
</dbReference>
<keyword evidence="1" id="KW-0479">Metal-binding</keyword>
<keyword evidence="1" id="KW-0235">DNA replication</keyword>
<dbReference type="Gene3D" id="3.40.50.300">
    <property type="entry name" value="P-loop containing nucleotide triphosphate hydrolases"/>
    <property type="match status" value="1"/>
</dbReference>
<dbReference type="GO" id="GO:0005524">
    <property type="term" value="F:ATP binding"/>
    <property type="evidence" value="ECO:0007669"/>
    <property type="project" value="UniProtKB-UniRule"/>
</dbReference>
<keyword evidence="1" id="KW-0158">Chromosome</keyword>
<evidence type="ECO:0000256" key="1">
    <source>
        <dbReference type="RuleBase" id="RU367041"/>
    </source>
</evidence>
<dbReference type="GO" id="GO:0033567">
    <property type="term" value="P:DNA replication, Okazaki fragment processing"/>
    <property type="evidence" value="ECO:0007669"/>
    <property type="project" value="UniProtKB-UniRule"/>
</dbReference>
<dbReference type="GO" id="GO:0003677">
    <property type="term" value="F:DNA binding"/>
    <property type="evidence" value="ECO:0007669"/>
    <property type="project" value="UniProtKB-UniRule"/>
</dbReference>
<keyword evidence="1" id="KW-0511">Multifunctional enzyme</keyword>
<keyword evidence="1" id="KW-0547">Nucleotide-binding</keyword>
<dbReference type="EMBL" id="ML996693">
    <property type="protein sequence ID" value="KAF2401372.1"/>
    <property type="molecule type" value="Genomic_DNA"/>
</dbReference>
<keyword evidence="1" id="KW-0539">Nucleus</keyword>
<dbReference type="GO" id="GO:0046872">
    <property type="term" value="F:metal ion binding"/>
    <property type="evidence" value="ECO:0007669"/>
    <property type="project" value="UniProtKB-UniRule"/>
</dbReference>
<comment type="subcellular location">
    <subcellularLocation>
        <location evidence="1">Nucleus</location>
    </subcellularLocation>
    <subcellularLocation>
        <location evidence="1">Chromosome</location>
    </subcellularLocation>
</comment>
<dbReference type="InterPro" id="IPR041679">
    <property type="entry name" value="DNA2/NAM7-like_C"/>
</dbReference>
<feature type="region of interest" description="Disordered" evidence="2">
    <location>
        <begin position="244"/>
        <end position="297"/>
    </location>
</feature>
<keyword evidence="1" id="KW-0234">DNA repair</keyword>
<keyword evidence="1" id="KW-0408">Iron</keyword>
<dbReference type="PANTHER" id="PTHR10887">
    <property type="entry name" value="DNA2/NAM7 HELICASE FAMILY"/>
    <property type="match status" value="1"/>
</dbReference>
<organism evidence="4 5">
    <name type="scientific">Trichodelitschia bisporula</name>
    <dbReference type="NCBI Taxonomy" id="703511"/>
    <lineage>
        <taxon>Eukaryota</taxon>
        <taxon>Fungi</taxon>
        <taxon>Dikarya</taxon>
        <taxon>Ascomycota</taxon>
        <taxon>Pezizomycotina</taxon>
        <taxon>Dothideomycetes</taxon>
        <taxon>Dothideomycetes incertae sedis</taxon>
        <taxon>Phaeotrichales</taxon>
        <taxon>Phaeotrichaceae</taxon>
        <taxon>Trichodelitschia</taxon>
    </lineage>
</organism>
<keyword evidence="1" id="KW-0378">Hydrolase</keyword>
<dbReference type="GO" id="GO:0051539">
    <property type="term" value="F:4 iron, 4 sulfur cluster binding"/>
    <property type="evidence" value="ECO:0007669"/>
    <property type="project" value="UniProtKB-UniRule"/>
</dbReference>
<dbReference type="InterPro" id="IPR027417">
    <property type="entry name" value="P-loop_NTPase"/>
</dbReference>
<dbReference type="EC" id="3.1.-.-" evidence="1"/>
<dbReference type="GO" id="GO:0071932">
    <property type="term" value="P:replication fork reversal"/>
    <property type="evidence" value="ECO:0007669"/>
    <property type="project" value="TreeGrafter"/>
</dbReference>
<evidence type="ECO:0000256" key="2">
    <source>
        <dbReference type="SAM" id="MobiDB-lite"/>
    </source>
</evidence>
<dbReference type="PANTHER" id="PTHR10887:SF433">
    <property type="entry name" value="DNA REPLICATION ATP-DEPENDENT HELICASE_NUCLEASE DNA2"/>
    <property type="match status" value="1"/>
</dbReference>
<evidence type="ECO:0000313" key="5">
    <source>
        <dbReference type="Proteomes" id="UP000799640"/>
    </source>
</evidence>
<gene>
    <name evidence="4" type="ORF">EJ06DRAFT_475899</name>
</gene>
<dbReference type="GO" id="GO:0005737">
    <property type="term" value="C:cytoplasm"/>
    <property type="evidence" value="ECO:0007669"/>
    <property type="project" value="TreeGrafter"/>
</dbReference>
<keyword evidence="1" id="KW-0067">ATP-binding</keyword>
<evidence type="ECO:0000313" key="4">
    <source>
        <dbReference type="EMBL" id="KAF2401372.1"/>
    </source>
</evidence>
<dbReference type="SUPFAM" id="SSF52540">
    <property type="entry name" value="P-loop containing nucleoside triphosphate hydrolases"/>
    <property type="match status" value="1"/>
</dbReference>
<protein>
    <recommendedName>
        <fullName evidence="1">DNA replication ATP-dependent helicase/nuclease</fullName>
        <ecNumber evidence="1">3.1.-.-</ecNumber>
        <ecNumber evidence="1">3.6.4.12</ecNumber>
    </recommendedName>
</protein>
<dbReference type="CDD" id="cd18808">
    <property type="entry name" value="SF1_C_Upf1"/>
    <property type="match status" value="1"/>
</dbReference>
<feature type="region of interest" description="Disordered" evidence="2">
    <location>
        <begin position="313"/>
        <end position="339"/>
    </location>
</feature>
<keyword evidence="1" id="KW-0347">Helicase</keyword>
<dbReference type="GO" id="GO:0005634">
    <property type="term" value="C:nucleus"/>
    <property type="evidence" value="ECO:0007669"/>
    <property type="project" value="UniProtKB-SubCell"/>
</dbReference>
<keyword evidence="5" id="KW-1185">Reference proteome</keyword>
<dbReference type="InterPro" id="IPR047187">
    <property type="entry name" value="SF1_C_Upf1"/>
</dbReference>
<dbReference type="Proteomes" id="UP000799640">
    <property type="component" value="Unassembled WGS sequence"/>
</dbReference>
<feature type="domain" description="DNA2/NAM7 helicase-like C-terminal" evidence="3">
    <location>
        <begin position="1"/>
        <end position="203"/>
    </location>
</feature>
<comment type="similarity">
    <text evidence="1">Belongs to the DNA2/NAM7 helicase family.</text>
</comment>
<dbReference type="InterPro" id="IPR045055">
    <property type="entry name" value="DNA2/NAM7-like"/>
</dbReference>
<dbReference type="AlphaFoldDB" id="A0A6G1HZD8"/>
<sequence length="355" mass="38341">MALSNELIYDGQLKCGNDGVALRSLVLRSKDAALEQHHHPPSPPSQVPPSADEFICRAPTSSSCPLARALSPSTKVVFFNTDALLPTSAEILHKSRITNPLEASITVQLAHLLIDAGLAPHDLGVITFYRSQLALLRSGLRPLAGVELHTADKFQGRDKEAVVVSFVRSNDDAGVGELLRDWRRINVALTRARSKLVLIGSKKTLLQGGEVLKGMVGICERQGWMYDLRPGAEGAHYFPGVMGTQGSSWESPAKKSPLKRKAVQDPETSPTLRKARGQGATDQAKWKKVAASSEPALSQTDLLESSIRDVLGDIEGNSSPKDRKGLKAPAKKGTVGEKALRKNKVLQDVINDLTM</sequence>
<dbReference type="GO" id="GO:0017116">
    <property type="term" value="F:single-stranded DNA helicase activity"/>
    <property type="evidence" value="ECO:0007669"/>
    <property type="project" value="UniProtKB-UniRule"/>
</dbReference>
<name>A0A6G1HZD8_9PEZI</name>
<keyword evidence="1" id="KW-0227">DNA damage</keyword>
<dbReference type="GO" id="GO:0017108">
    <property type="term" value="F:5'-flap endonuclease activity"/>
    <property type="evidence" value="ECO:0007669"/>
    <property type="project" value="UniProtKB-UniRule"/>
</dbReference>
<keyword evidence="1" id="KW-0004">4Fe-4S</keyword>
<dbReference type="Pfam" id="PF13087">
    <property type="entry name" value="AAA_12"/>
    <property type="match status" value="1"/>
</dbReference>